<sequence length="65" mass="7216">MQRYSGRPASSTTVLTALEFARQPSANQRWPFSSPTGTGMSGWVFREILGRLLAFPSFSRCLACM</sequence>
<gene>
    <name evidence="1" type="ORF">DYI28_08205</name>
</gene>
<dbReference type="AlphaFoldDB" id="A0AAP9DHR3"/>
<protein>
    <submittedName>
        <fullName evidence="1">Uncharacterized protein</fullName>
    </submittedName>
</protein>
<evidence type="ECO:0000313" key="2">
    <source>
        <dbReference type="Proteomes" id="UP000318823"/>
    </source>
</evidence>
<reference evidence="2" key="1">
    <citation type="journal article" date="2018" name="J. Anim. Genet.">
        <title>Acquired interbacterial defense systems protect against interspecies antagonism in the human gut microbiome.</title>
        <authorList>
            <person name="Ross B.D."/>
            <person name="Verster A.J."/>
            <person name="Radey M.C."/>
            <person name="Schmidtke D.T."/>
            <person name="Pope C.E."/>
            <person name="Hoffman L.R."/>
            <person name="Hajjar A."/>
            <person name="Peterson S.B."/>
            <person name="Borenstein E."/>
            <person name="Mougous J."/>
        </authorList>
    </citation>
    <scope>NUCLEOTIDE SEQUENCE [LARGE SCALE GENOMIC DNA]</scope>
    <source>
        <strain evidence="2">3725 D1 iv</strain>
    </source>
</reference>
<evidence type="ECO:0000313" key="1">
    <source>
        <dbReference type="EMBL" id="QDM08711.1"/>
    </source>
</evidence>
<organism evidence="1 2">
    <name type="scientific">Bacteroides ovatus</name>
    <dbReference type="NCBI Taxonomy" id="28116"/>
    <lineage>
        <taxon>Bacteria</taxon>
        <taxon>Pseudomonadati</taxon>
        <taxon>Bacteroidota</taxon>
        <taxon>Bacteroidia</taxon>
        <taxon>Bacteroidales</taxon>
        <taxon>Bacteroidaceae</taxon>
        <taxon>Bacteroides</taxon>
    </lineage>
</organism>
<name>A0AAP9DHR3_BACOV</name>
<proteinExistence type="predicted"/>
<accession>A0AAP9DHR3</accession>
<dbReference type="EMBL" id="CP041395">
    <property type="protein sequence ID" value="QDM08711.1"/>
    <property type="molecule type" value="Genomic_DNA"/>
</dbReference>
<dbReference type="Proteomes" id="UP000318823">
    <property type="component" value="Chromosome"/>
</dbReference>